<accession>A0A9W9AKG5</accession>
<evidence type="ECO:0000313" key="2">
    <source>
        <dbReference type="EMBL" id="KAJ4483555.1"/>
    </source>
</evidence>
<name>A0A9W9AKG5_9AGAR</name>
<feature type="region of interest" description="Disordered" evidence="1">
    <location>
        <begin position="1"/>
        <end position="21"/>
    </location>
</feature>
<feature type="region of interest" description="Disordered" evidence="1">
    <location>
        <begin position="40"/>
        <end position="71"/>
    </location>
</feature>
<comment type="caution">
    <text evidence="2">The sequence shown here is derived from an EMBL/GenBank/DDBJ whole genome shotgun (WGS) entry which is preliminary data.</text>
</comment>
<sequence length="177" mass="19400">MVSSISAARPRRVRSGCTPSETLKRAPSLLKVVLKLSSSSPSLMSSSTSTTSISTSASTSTSGRVRMNDGQRKARLQNDPDVLPNSVRQRTVACRGCRHTIRLDTKINYGDANWKTHKKRCAELKQETATAVDILQSLKTEVRLKGTAQQGSETQDMSELEYSAVRGLLDIQRKFSA</sequence>
<reference evidence="2" key="1">
    <citation type="submission" date="2022-08" db="EMBL/GenBank/DDBJ databases">
        <title>A Global Phylogenomic Analysis of the Shiitake Genus Lentinula.</title>
        <authorList>
            <consortium name="DOE Joint Genome Institute"/>
            <person name="Sierra-Patev S."/>
            <person name="Min B."/>
            <person name="Naranjo-Ortiz M."/>
            <person name="Looney B."/>
            <person name="Konkel Z."/>
            <person name="Slot J.C."/>
            <person name="Sakamoto Y."/>
            <person name="Steenwyk J.L."/>
            <person name="Rokas A."/>
            <person name="Carro J."/>
            <person name="Camarero S."/>
            <person name="Ferreira P."/>
            <person name="Molpeceres G."/>
            <person name="Ruiz-Duenas F.J."/>
            <person name="Serrano A."/>
            <person name="Henrissat B."/>
            <person name="Drula E."/>
            <person name="Hughes K.W."/>
            <person name="Mata J.L."/>
            <person name="Ishikawa N.K."/>
            <person name="Vargas-Isla R."/>
            <person name="Ushijima S."/>
            <person name="Smith C.A."/>
            <person name="Ahrendt S."/>
            <person name="Andreopoulos W."/>
            <person name="He G."/>
            <person name="Labutti K."/>
            <person name="Lipzen A."/>
            <person name="Ng V."/>
            <person name="Riley R."/>
            <person name="Sandor L."/>
            <person name="Barry K."/>
            <person name="Martinez A.T."/>
            <person name="Xiao Y."/>
            <person name="Gibbons J.G."/>
            <person name="Terashima K."/>
            <person name="Grigoriev I.V."/>
            <person name="Hibbett D.S."/>
        </authorList>
    </citation>
    <scope>NUCLEOTIDE SEQUENCE</scope>
    <source>
        <strain evidence="2">JLM2183</strain>
    </source>
</reference>
<dbReference type="OrthoDB" id="2992301at2759"/>
<keyword evidence="3" id="KW-1185">Reference proteome</keyword>
<dbReference type="EMBL" id="JAOTPV010000004">
    <property type="protein sequence ID" value="KAJ4483555.1"/>
    <property type="molecule type" value="Genomic_DNA"/>
</dbReference>
<feature type="compositionally biased region" description="Low complexity" evidence="1">
    <location>
        <begin position="40"/>
        <end position="62"/>
    </location>
</feature>
<proteinExistence type="predicted"/>
<evidence type="ECO:0000313" key="3">
    <source>
        <dbReference type="Proteomes" id="UP001150266"/>
    </source>
</evidence>
<gene>
    <name evidence="2" type="ORF">J3R30DRAFT_3698414</name>
</gene>
<protein>
    <submittedName>
        <fullName evidence="2">Uncharacterized protein</fullName>
    </submittedName>
</protein>
<dbReference type="AlphaFoldDB" id="A0A9W9AKG5"/>
<evidence type="ECO:0000256" key="1">
    <source>
        <dbReference type="SAM" id="MobiDB-lite"/>
    </source>
</evidence>
<organism evidence="2 3">
    <name type="scientific">Lentinula aciculospora</name>
    <dbReference type="NCBI Taxonomy" id="153920"/>
    <lineage>
        <taxon>Eukaryota</taxon>
        <taxon>Fungi</taxon>
        <taxon>Dikarya</taxon>
        <taxon>Basidiomycota</taxon>
        <taxon>Agaricomycotina</taxon>
        <taxon>Agaricomycetes</taxon>
        <taxon>Agaricomycetidae</taxon>
        <taxon>Agaricales</taxon>
        <taxon>Marasmiineae</taxon>
        <taxon>Omphalotaceae</taxon>
        <taxon>Lentinula</taxon>
    </lineage>
</organism>
<dbReference type="Proteomes" id="UP001150266">
    <property type="component" value="Unassembled WGS sequence"/>
</dbReference>